<dbReference type="Pfam" id="PF11009">
    <property type="entry name" value="BrxC"/>
    <property type="match status" value="1"/>
</dbReference>
<evidence type="ECO:0000313" key="1">
    <source>
        <dbReference type="EMBL" id="UVI27871.1"/>
    </source>
</evidence>
<reference evidence="1" key="1">
    <citation type="submission" date="2022-01" db="EMBL/GenBank/DDBJ databases">
        <title>Paenibacillus spongiae sp. nov., isolated from marine sponge.</title>
        <authorList>
            <person name="Li Z."/>
            <person name="Zhang M."/>
        </authorList>
    </citation>
    <scope>NUCLEOTIDE SEQUENCE</scope>
    <source>
        <strain evidence="1">PHS-Z3</strain>
    </source>
</reference>
<dbReference type="EMBL" id="CP091430">
    <property type="protein sequence ID" value="UVI27871.1"/>
    <property type="molecule type" value="Genomic_DNA"/>
</dbReference>
<accession>A0ABY5S1W9</accession>
<protein>
    <submittedName>
        <fullName evidence="1">Bacillithiol system redox-active protein YtxJ</fullName>
    </submittedName>
</protein>
<dbReference type="SUPFAM" id="SSF52833">
    <property type="entry name" value="Thioredoxin-like"/>
    <property type="match status" value="1"/>
</dbReference>
<sequence>MEQIRNLMTLDQWEEAYASSQDRPLLIFKHSTHCPTSAGAFEELSNWVEDAEQSALNCVLVLVVENRVVSEAISAKLSLKHESPQTILVENGKVVWHASHWRITYSTLDEHLGHHCEK</sequence>
<dbReference type="NCBIfam" id="TIGR04019">
    <property type="entry name" value="B_thiol_YtxJ"/>
    <property type="match status" value="1"/>
</dbReference>
<dbReference type="Gene3D" id="3.40.30.10">
    <property type="entry name" value="Glutaredoxin"/>
    <property type="match status" value="1"/>
</dbReference>
<dbReference type="InterPro" id="IPR036249">
    <property type="entry name" value="Thioredoxin-like_sf"/>
</dbReference>
<evidence type="ECO:0000313" key="2">
    <source>
        <dbReference type="Proteomes" id="UP001057877"/>
    </source>
</evidence>
<proteinExistence type="predicted"/>
<dbReference type="RefSeq" id="WP_258383959.1">
    <property type="nucleotide sequence ID" value="NZ_CP091430.1"/>
</dbReference>
<organism evidence="1 2">
    <name type="scientific">Paenibacillus spongiae</name>
    <dbReference type="NCBI Taxonomy" id="2909671"/>
    <lineage>
        <taxon>Bacteria</taxon>
        <taxon>Bacillati</taxon>
        <taxon>Bacillota</taxon>
        <taxon>Bacilli</taxon>
        <taxon>Bacillales</taxon>
        <taxon>Paenibacillaceae</taxon>
        <taxon>Paenibacillus</taxon>
    </lineage>
</organism>
<gene>
    <name evidence="1" type="primary">ytxJ</name>
    <name evidence="1" type="ORF">L1F29_20710</name>
</gene>
<dbReference type="Proteomes" id="UP001057877">
    <property type="component" value="Chromosome"/>
</dbReference>
<dbReference type="InterPro" id="IPR022551">
    <property type="entry name" value="BrxC"/>
</dbReference>
<name>A0ABY5S1W9_9BACL</name>
<keyword evidence="2" id="KW-1185">Reference proteome</keyword>